<dbReference type="AlphaFoldDB" id="D6TLN6"/>
<evidence type="ECO:0000313" key="3">
    <source>
        <dbReference type="Proteomes" id="UP000004508"/>
    </source>
</evidence>
<organism evidence="2 3">
    <name type="scientific">Ktedonobacter racemifer DSM 44963</name>
    <dbReference type="NCBI Taxonomy" id="485913"/>
    <lineage>
        <taxon>Bacteria</taxon>
        <taxon>Bacillati</taxon>
        <taxon>Chloroflexota</taxon>
        <taxon>Ktedonobacteria</taxon>
        <taxon>Ktedonobacterales</taxon>
        <taxon>Ktedonobacteraceae</taxon>
        <taxon>Ktedonobacter</taxon>
    </lineage>
</organism>
<protein>
    <submittedName>
        <fullName evidence="2">Uncharacterized protein</fullName>
    </submittedName>
</protein>
<reference evidence="2 3" key="1">
    <citation type="journal article" date="2011" name="Stand. Genomic Sci.">
        <title>Non-contiguous finished genome sequence and contextual data of the filamentous soil bacterium Ktedonobacter racemifer type strain (SOSP1-21).</title>
        <authorList>
            <person name="Chang Y.J."/>
            <person name="Land M."/>
            <person name="Hauser L."/>
            <person name="Chertkov O."/>
            <person name="Del Rio T.G."/>
            <person name="Nolan M."/>
            <person name="Copeland A."/>
            <person name="Tice H."/>
            <person name="Cheng J.F."/>
            <person name="Lucas S."/>
            <person name="Han C."/>
            <person name="Goodwin L."/>
            <person name="Pitluck S."/>
            <person name="Ivanova N."/>
            <person name="Ovchinikova G."/>
            <person name="Pati A."/>
            <person name="Chen A."/>
            <person name="Palaniappan K."/>
            <person name="Mavromatis K."/>
            <person name="Liolios K."/>
            <person name="Brettin T."/>
            <person name="Fiebig A."/>
            <person name="Rohde M."/>
            <person name="Abt B."/>
            <person name="Goker M."/>
            <person name="Detter J.C."/>
            <person name="Woyke T."/>
            <person name="Bristow J."/>
            <person name="Eisen J.A."/>
            <person name="Markowitz V."/>
            <person name="Hugenholtz P."/>
            <person name="Kyrpides N.C."/>
            <person name="Klenk H.P."/>
            <person name="Lapidus A."/>
        </authorList>
    </citation>
    <scope>NUCLEOTIDE SEQUENCE [LARGE SCALE GENOMIC DNA]</scope>
    <source>
        <strain evidence="3">DSM 44963</strain>
    </source>
</reference>
<dbReference type="Proteomes" id="UP000004508">
    <property type="component" value="Unassembled WGS sequence"/>
</dbReference>
<keyword evidence="3" id="KW-1185">Reference proteome</keyword>
<dbReference type="InParanoid" id="D6TLN6"/>
<name>D6TLN6_KTERA</name>
<dbReference type="STRING" id="485913.Krac_7997"/>
<evidence type="ECO:0000256" key="1">
    <source>
        <dbReference type="SAM" id="MobiDB-lite"/>
    </source>
</evidence>
<comment type="caution">
    <text evidence="2">The sequence shown here is derived from an EMBL/GenBank/DDBJ whole genome shotgun (WGS) entry which is preliminary data.</text>
</comment>
<accession>D6TLN6</accession>
<feature type="region of interest" description="Disordered" evidence="1">
    <location>
        <begin position="45"/>
        <end position="82"/>
    </location>
</feature>
<dbReference type="EMBL" id="ADVG01000002">
    <property type="protein sequence ID" value="EFH86686.1"/>
    <property type="molecule type" value="Genomic_DNA"/>
</dbReference>
<sequence length="82" mass="8738">MKNSLVWLHEDKIVVLSALLYNNIWVGGMADAASHRLAASAIPPTQASAVGGSSHAKEVKKRGRRPPPEWSLSLFSESEGAG</sequence>
<proteinExistence type="predicted"/>
<gene>
    <name evidence="2" type="ORF">Krac_7997</name>
</gene>
<evidence type="ECO:0000313" key="2">
    <source>
        <dbReference type="EMBL" id="EFH86686.1"/>
    </source>
</evidence>